<dbReference type="EMBL" id="LT907988">
    <property type="protein sequence ID" value="SOE52196.1"/>
    <property type="molecule type" value="Genomic_DNA"/>
</dbReference>
<protein>
    <recommendedName>
        <fullName evidence="2">Novel toxin 15 domain-containing protein</fullName>
    </recommendedName>
</protein>
<sequence>MFANCQLFGLDLAFPDLCKTPPAFIPIPYPNFALGPMAIPNAWNILLMGMPAHNLLTTIPLTNGDNPGIALGLFSPSVMGMSRHITCVPNVLFKCIPATRLTSMTVQNRANTVGIRIVPSQIKVVLLGAGGGKGGGAGKASSKAANGASKAGRGAKNGRNARGGRNAKRAKGKGKKRDVPCFNPRNKKFAKMNPAQQKAYLKDYAKQLRRQQDEINKMSPGQFKAARDKFKDVGRNPAAEAAQQNYRTERARGIQSSIFDSLKGKMGAKAAKAEAKRRTQDIMGKLAALHEPDMIAGGWMDPKPKGLGKASVNSAIGGSWNGKGRVKAMDRLAEQGLKNGEAKMNVQLKICPPGKK</sequence>
<keyword evidence="5" id="KW-1185">Reference proteome</keyword>
<gene>
    <name evidence="3" type="ORF">ODI_01278</name>
    <name evidence="4" type="ORF">ODI_R3989</name>
</gene>
<feature type="region of interest" description="Disordered" evidence="1">
    <location>
        <begin position="135"/>
        <end position="187"/>
    </location>
</feature>
<evidence type="ECO:0000256" key="1">
    <source>
        <dbReference type="SAM" id="MobiDB-lite"/>
    </source>
</evidence>
<organism evidence="3 5">
    <name type="scientific">Orrella dioscoreae</name>
    <dbReference type="NCBI Taxonomy" id="1851544"/>
    <lineage>
        <taxon>Bacteria</taxon>
        <taxon>Pseudomonadati</taxon>
        <taxon>Pseudomonadota</taxon>
        <taxon>Betaproteobacteria</taxon>
        <taxon>Burkholderiales</taxon>
        <taxon>Alcaligenaceae</taxon>
        <taxon>Orrella</taxon>
    </lineage>
</organism>
<name>A0A1C3K2C2_9BURK</name>
<dbReference type="InterPro" id="IPR028949">
    <property type="entry name" value="Ntox15"/>
</dbReference>
<dbReference type="Proteomes" id="UP000078558">
    <property type="component" value="Chromosome I"/>
</dbReference>
<evidence type="ECO:0000313" key="4">
    <source>
        <dbReference type="EMBL" id="SOE52196.1"/>
    </source>
</evidence>
<evidence type="ECO:0000259" key="2">
    <source>
        <dbReference type="Pfam" id="PF15604"/>
    </source>
</evidence>
<feature type="compositionally biased region" description="Basic residues" evidence="1">
    <location>
        <begin position="165"/>
        <end position="176"/>
    </location>
</feature>
<proteinExistence type="predicted"/>
<accession>A0A1C3K2C2</accession>
<dbReference type="KEGG" id="odi:ODI_R3989"/>
<dbReference type="STRING" id="1851544.ODI_01278"/>
<feature type="domain" description="Novel toxin 15" evidence="2">
    <location>
        <begin position="199"/>
        <end position="351"/>
    </location>
</feature>
<dbReference type="Pfam" id="PF15604">
    <property type="entry name" value="Ntox15"/>
    <property type="match status" value="1"/>
</dbReference>
<evidence type="ECO:0000313" key="3">
    <source>
        <dbReference type="EMBL" id="SBT25651.1"/>
    </source>
</evidence>
<dbReference type="EMBL" id="FLRC01000022">
    <property type="protein sequence ID" value="SBT25651.1"/>
    <property type="molecule type" value="Genomic_DNA"/>
</dbReference>
<reference evidence="4 5" key="2">
    <citation type="submission" date="2017-08" db="EMBL/GenBank/DDBJ databases">
        <authorList>
            <person name="de Groot N.N."/>
        </authorList>
    </citation>
    <scope>NUCLEOTIDE SEQUENCE [LARGE SCALE GENOMIC DNA]</scope>
    <source>
        <strain evidence="4">Orrdi1</strain>
    </source>
</reference>
<dbReference type="Pfam" id="PF13665">
    <property type="entry name" value="Tox-PAAR-like"/>
    <property type="match status" value="1"/>
</dbReference>
<feature type="compositionally biased region" description="Low complexity" evidence="1">
    <location>
        <begin position="139"/>
        <end position="164"/>
    </location>
</feature>
<dbReference type="RefSeq" id="WP_082985317.1">
    <property type="nucleotide sequence ID" value="NZ_LT907988.1"/>
</dbReference>
<dbReference type="OrthoDB" id="5513456at2"/>
<reference evidence="3 5" key="1">
    <citation type="submission" date="2016-06" db="EMBL/GenBank/DDBJ databases">
        <authorList>
            <person name="Kjaerup R.B."/>
            <person name="Dalgaard T.S."/>
            <person name="Juul-Madsen H.R."/>
        </authorList>
    </citation>
    <scope>NUCLEOTIDE SEQUENCE [LARGE SCALE GENOMIC DNA]</scope>
    <source>
        <strain evidence="3">Orrdi1</strain>
    </source>
</reference>
<dbReference type="AlphaFoldDB" id="A0A1C3K2C2"/>
<evidence type="ECO:0000313" key="5">
    <source>
        <dbReference type="Proteomes" id="UP000078558"/>
    </source>
</evidence>